<sequence>MSRLSPETEVGGLTVTRDGVVHAVGDVSAGRLLDDFRRGDFFFGSAQRTLLASDSIGVLEDHDWPRLANRIRGTLLGDGLPLAAGVLPYDSAAVPARLILPTMVRSAGPLHPAAGRRQVQAIESGVPVAAVPEPAGYAASVATAVRQLRAGELRKVVLARMLELAFPDSVPVAAILANLVRDNAHGYTFAAELPPADRAGQRTLLGSSPELLVSRTGRSVISHPLAGSAPRSADPVTDNANARYLVDSAKEQLEHELVVEAVADTLAPYCRNLVVPPRPSLTATSAVWHLGTKITGELRDPELSVLTLAAELHPTPAIGGTPREQAREAIDRLEPFDRDYYAGLVGWVDANGDGQWAIAIRCADIAERAMRLFAGAGIVADSQPERELAETTAKFQTLLRAMGLTLES</sequence>
<dbReference type="AlphaFoldDB" id="A0A4V2SV32"/>
<dbReference type="NCBIfam" id="TIGR00543">
    <property type="entry name" value="isochor_syn"/>
    <property type="match status" value="1"/>
</dbReference>
<dbReference type="InterPro" id="IPR015890">
    <property type="entry name" value="Chorismate_C"/>
</dbReference>
<evidence type="ECO:0000313" key="8">
    <source>
        <dbReference type="Proteomes" id="UP000294911"/>
    </source>
</evidence>
<organism evidence="7 8">
    <name type="scientific">Tamaricihabitans halophyticus</name>
    <dbReference type="NCBI Taxonomy" id="1262583"/>
    <lineage>
        <taxon>Bacteria</taxon>
        <taxon>Bacillati</taxon>
        <taxon>Actinomycetota</taxon>
        <taxon>Actinomycetes</taxon>
        <taxon>Pseudonocardiales</taxon>
        <taxon>Pseudonocardiaceae</taxon>
        <taxon>Tamaricihabitans</taxon>
    </lineage>
</organism>
<evidence type="ECO:0000259" key="6">
    <source>
        <dbReference type="Pfam" id="PF00425"/>
    </source>
</evidence>
<dbReference type="EC" id="5.4.4.2" evidence="3"/>
<dbReference type="Gene3D" id="3.60.120.10">
    <property type="entry name" value="Anthranilate synthase"/>
    <property type="match status" value="1"/>
</dbReference>
<keyword evidence="8" id="KW-1185">Reference proteome</keyword>
<comment type="similarity">
    <text evidence="2">Belongs to the isochorismate synthase family.</text>
</comment>
<evidence type="ECO:0000256" key="4">
    <source>
        <dbReference type="ARBA" id="ARBA00023235"/>
    </source>
</evidence>
<dbReference type="InterPro" id="IPR004561">
    <property type="entry name" value="IsoChor_synthase"/>
</dbReference>
<evidence type="ECO:0000256" key="5">
    <source>
        <dbReference type="ARBA" id="ARBA00041564"/>
    </source>
</evidence>
<gene>
    <name evidence="7" type="ORF">EV191_101449</name>
</gene>
<evidence type="ECO:0000256" key="3">
    <source>
        <dbReference type="ARBA" id="ARBA00012824"/>
    </source>
</evidence>
<dbReference type="OrthoDB" id="9806579at2"/>
<feature type="domain" description="Chorismate-utilising enzyme C-terminal" evidence="6">
    <location>
        <begin position="135"/>
        <end position="394"/>
    </location>
</feature>
<dbReference type="InterPro" id="IPR005801">
    <property type="entry name" value="ADC_synthase"/>
</dbReference>
<name>A0A4V2SV32_9PSEU</name>
<reference evidence="7 8" key="1">
    <citation type="submission" date="2019-03" db="EMBL/GenBank/DDBJ databases">
        <title>Genomic Encyclopedia of Type Strains, Phase IV (KMG-IV): sequencing the most valuable type-strain genomes for metagenomic binning, comparative biology and taxonomic classification.</title>
        <authorList>
            <person name="Goeker M."/>
        </authorList>
    </citation>
    <scope>NUCLEOTIDE SEQUENCE [LARGE SCALE GENOMIC DNA]</scope>
    <source>
        <strain evidence="7 8">DSM 45765</strain>
    </source>
</reference>
<dbReference type="PANTHER" id="PTHR42839:SF2">
    <property type="entry name" value="ISOCHORISMATE SYNTHASE ENTC"/>
    <property type="match status" value="1"/>
</dbReference>
<evidence type="ECO:0000256" key="1">
    <source>
        <dbReference type="ARBA" id="ARBA00000799"/>
    </source>
</evidence>
<dbReference type="GO" id="GO:0008909">
    <property type="term" value="F:isochorismate synthase activity"/>
    <property type="evidence" value="ECO:0007669"/>
    <property type="project" value="UniProtKB-EC"/>
</dbReference>
<dbReference type="PANTHER" id="PTHR42839">
    <property type="entry name" value="ISOCHORISMATE SYNTHASE ENTC"/>
    <property type="match status" value="1"/>
</dbReference>
<evidence type="ECO:0000313" key="7">
    <source>
        <dbReference type="EMBL" id="TCP56506.1"/>
    </source>
</evidence>
<dbReference type="EMBL" id="SLXQ01000001">
    <property type="protein sequence ID" value="TCP56506.1"/>
    <property type="molecule type" value="Genomic_DNA"/>
</dbReference>
<comment type="catalytic activity">
    <reaction evidence="1">
        <text>chorismate = isochorismate</text>
        <dbReference type="Rhea" id="RHEA:18985"/>
        <dbReference type="ChEBI" id="CHEBI:29748"/>
        <dbReference type="ChEBI" id="CHEBI:29780"/>
        <dbReference type="EC" id="5.4.4.2"/>
    </reaction>
</comment>
<comment type="caution">
    <text evidence="7">The sequence shown here is derived from an EMBL/GenBank/DDBJ whole genome shotgun (WGS) entry which is preliminary data.</text>
</comment>
<accession>A0A4V2SV32</accession>
<keyword evidence="4" id="KW-0413">Isomerase</keyword>
<proteinExistence type="inferred from homology"/>
<dbReference type="GO" id="GO:0009697">
    <property type="term" value="P:salicylic acid biosynthetic process"/>
    <property type="evidence" value="ECO:0007669"/>
    <property type="project" value="TreeGrafter"/>
</dbReference>
<dbReference type="Proteomes" id="UP000294911">
    <property type="component" value="Unassembled WGS sequence"/>
</dbReference>
<protein>
    <recommendedName>
        <fullName evidence="3">isochorismate synthase</fullName>
        <ecNumber evidence="3">5.4.4.2</ecNumber>
    </recommendedName>
    <alternativeName>
        <fullName evidence="5">Isochorismate mutase</fullName>
    </alternativeName>
</protein>
<dbReference type="Pfam" id="PF00425">
    <property type="entry name" value="Chorismate_bind"/>
    <property type="match status" value="1"/>
</dbReference>
<evidence type="ECO:0000256" key="2">
    <source>
        <dbReference type="ARBA" id="ARBA00005297"/>
    </source>
</evidence>
<dbReference type="SUPFAM" id="SSF56322">
    <property type="entry name" value="ADC synthase"/>
    <property type="match status" value="1"/>
</dbReference>